<dbReference type="CDD" id="cd06261">
    <property type="entry name" value="TM_PBP2"/>
    <property type="match status" value="1"/>
</dbReference>
<dbReference type="Pfam" id="PF00528">
    <property type="entry name" value="BPD_transp_1"/>
    <property type="match status" value="1"/>
</dbReference>
<protein>
    <submittedName>
        <fullName evidence="11">ABC transport system phosphate permease PstC</fullName>
    </submittedName>
</protein>
<evidence type="ECO:0000256" key="2">
    <source>
        <dbReference type="ARBA" id="ARBA00007069"/>
    </source>
</evidence>
<evidence type="ECO:0000259" key="10">
    <source>
        <dbReference type="PROSITE" id="PS50928"/>
    </source>
</evidence>
<feature type="transmembrane region" description="Helical" evidence="9">
    <location>
        <begin position="105"/>
        <end position="126"/>
    </location>
</feature>
<keyword evidence="3 9" id="KW-0813">Transport</keyword>
<name>S0G820_9BACT</name>
<feature type="transmembrane region" description="Helical" evidence="9">
    <location>
        <begin position="60"/>
        <end position="93"/>
    </location>
</feature>
<dbReference type="InterPro" id="IPR051124">
    <property type="entry name" value="Phosphate_Transport_Permease"/>
</dbReference>
<dbReference type="PROSITE" id="PS50928">
    <property type="entry name" value="ABC_TM1"/>
    <property type="match status" value="1"/>
</dbReference>
<evidence type="ECO:0000256" key="6">
    <source>
        <dbReference type="ARBA" id="ARBA00022692"/>
    </source>
</evidence>
<keyword evidence="4" id="KW-1003">Cell membrane</keyword>
<feature type="transmembrane region" description="Helical" evidence="9">
    <location>
        <begin position="132"/>
        <end position="153"/>
    </location>
</feature>
<gene>
    <name evidence="11" type="primary">pstC</name>
    <name evidence="11" type="ORF">Dpo_1c05320</name>
</gene>
<feature type="transmembrane region" description="Helical" evidence="9">
    <location>
        <begin position="12"/>
        <end position="40"/>
    </location>
</feature>
<evidence type="ECO:0000256" key="9">
    <source>
        <dbReference type="RuleBase" id="RU363032"/>
    </source>
</evidence>
<dbReference type="Gene3D" id="1.10.3720.10">
    <property type="entry name" value="MetI-like"/>
    <property type="match status" value="1"/>
</dbReference>
<dbReference type="GO" id="GO:0055085">
    <property type="term" value="P:transmembrane transport"/>
    <property type="evidence" value="ECO:0007669"/>
    <property type="project" value="InterPro"/>
</dbReference>
<evidence type="ECO:0000256" key="3">
    <source>
        <dbReference type="ARBA" id="ARBA00022448"/>
    </source>
</evidence>
<dbReference type="GO" id="GO:0006817">
    <property type="term" value="P:phosphate ion transport"/>
    <property type="evidence" value="ECO:0007669"/>
    <property type="project" value="UniProtKB-KW"/>
</dbReference>
<dbReference type="EMBL" id="APJX01000001">
    <property type="protein sequence ID" value="EMS81391.1"/>
    <property type="molecule type" value="Genomic_DNA"/>
</dbReference>
<comment type="caution">
    <text evidence="11">The sequence shown here is derived from an EMBL/GenBank/DDBJ whole genome shotgun (WGS) entry which is preliminary data.</text>
</comment>
<keyword evidence="5" id="KW-0592">Phosphate transport</keyword>
<evidence type="ECO:0000256" key="8">
    <source>
        <dbReference type="ARBA" id="ARBA00023136"/>
    </source>
</evidence>
<dbReference type="AlphaFoldDB" id="S0G820"/>
<dbReference type="InterPro" id="IPR000515">
    <property type="entry name" value="MetI-like"/>
</dbReference>
<evidence type="ECO:0000256" key="4">
    <source>
        <dbReference type="ARBA" id="ARBA00022475"/>
    </source>
</evidence>
<feature type="transmembrane region" description="Helical" evidence="9">
    <location>
        <begin position="252"/>
        <end position="276"/>
    </location>
</feature>
<keyword evidence="7 9" id="KW-1133">Transmembrane helix</keyword>
<dbReference type="PATRIC" id="fig|1286635.3.peg.565"/>
<keyword evidence="6 9" id="KW-0812">Transmembrane</keyword>
<comment type="similarity">
    <text evidence="2">Belongs to the binding-protein-dependent transport system permease family. CysTW subfamily.</text>
</comment>
<accession>S0G820</accession>
<proteinExistence type="inferred from homology"/>
<dbReference type="InterPro" id="IPR035906">
    <property type="entry name" value="MetI-like_sf"/>
</dbReference>
<evidence type="ECO:0000256" key="1">
    <source>
        <dbReference type="ARBA" id="ARBA00004651"/>
    </source>
</evidence>
<evidence type="ECO:0000313" key="12">
    <source>
        <dbReference type="Proteomes" id="UP000014216"/>
    </source>
</evidence>
<dbReference type="PANTHER" id="PTHR30425:SF1">
    <property type="entry name" value="PHOSPHATE TRANSPORT SYSTEM PERMEASE PROTEIN PSTC"/>
    <property type="match status" value="1"/>
</dbReference>
<evidence type="ECO:0000256" key="5">
    <source>
        <dbReference type="ARBA" id="ARBA00022592"/>
    </source>
</evidence>
<dbReference type="GO" id="GO:0005886">
    <property type="term" value="C:plasma membrane"/>
    <property type="evidence" value="ECO:0007669"/>
    <property type="project" value="UniProtKB-SubCell"/>
</dbReference>
<sequence length="287" mass="30338">MTRVTQQTARIVFFLSAAVSAMAAALVFGFLLVFGFPLIGGGEFFSLLARPWSPGQGLYGFLPMITGTAAISFLSIVFALPLSLGTVCFMGGLGPARISRLVDGFVRFMTGIPTVIYGFLGIFLLVPVVRTLFTSAGSGMCILSASLMLSLLVSPTMIIFFKDGFDSVDVRYIQAADALGADSVQRLIYVILPEAWPGIVTGIIMGLGRAMGDTLIALMIAGNAVHVPGSILDSARTLTSHIALVSASDYDSLAFKSIFACGLTLYVLNAFAVIAVRKLGKKRGQAR</sequence>
<organism evidence="11 12">
    <name type="scientific">Desulfotignum phosphitoxidans DSM 13687</name>
    <dbReference type="NCBI Taxonomy" id="1286635"/>
    <lineage>
        <taxon>Bacteria</taxon>
        <taxon>Pseudomonadati</taxon>
        <taxon>Thermodesulfobacteriota</taxon>
        <taxon>Desulfobacteria</taxon>
        <taxon>Desulfobacterales</taxon>
        <taxon>Desulfobacteraceae</taxon>
        <taxon>Desulfotignum</taxon>
    </lineage>
</organism>
<keyword evidence="8 9" id="KW-0472">Membrane</keyword>
<dbReference type="Proteomes" id="UP000014216">
    <property type="component" value="Unassembled WGS sequence"/>
</dbReference>
<feature type="domain" description="ABC transmembrane type-1" evidence="10">
    <location>
        <begin position="65"/>
        <end position="276"/>
    </location>
</feature>
<evidence type="ECO:0000313" key="11">
    <source>
        <dbReference type="EMBL" id="EMS81391.1"/>
    </source>
</evidence>
<dbReference type="PANTHER" id="PTHR30425">
    <property type="entry name" value="PHOSPHATE TRANSPORT SYSTEM PERMEASE PROTEIN PST"/>
    <property type="match status" value="1"/>
</dbReference>
<comment type="subcellular location">
    <subcellularLocation>
        <location evidence="1 9">Cell membrane</location>
        <topology evidence="1 9">Multi-pass membrane protein</topology>
    </subcellularLocation>
</comment>
<reference evidence="11 12" key="1">
    <citation type="journal article" date="2013" name="Genome Announc.">
        <title>Draft Genome Sequence of Desulfotignum phosphitoxidans DSM 13687 Strain FiPS-3.</title>
        <authorList>
            <person name="Poehlein A."/>
            <person name="Daniel R."/>
            <person name="Simeonova D.D."/>
        </authorList>
    </citation>
    <scope>NUCLEOTIDE SEQUENCE [LARGE SCALE GENOMIC DNA]</scope>
    <source>
        <strain evidence="11 12">DSM 13687</strain>
    </source>
</reference>
<evidence type="ECO:0000256" key="7">
    <source>
        <dbReference type="ARBA" id="ARBA00022989"/>
    </source>
</evidence>
<dbReference type="OrthoDB" id="9785113at2"/>
<dbReference type="SUPFAM" id="SSF161098">
    <property type="entry name" value="MetI-like"/>
    <property type="match status" value="1"/>
</dbReference>
<keyword evidence="12" id="KW-1185">Reference proteome</keyword>